<dbReference type="Gene3D" id="3.40.50.2300">
    <property type="match status" value="1"/>
</dbReference>
<reference evidence="7" key="1">
    <citation type="submission" date="2020-10" db="EMBL/GenBank/DDBJ databases">
        <authorList>
            <person name="Gilroy R."/>
        </authorList>
    </citation>
    <scope>NUCLEOTIDE SEQUENCE</scope>
    <source>
        <strain evidence="7">ChiSxjej2B14-6234</strain>
    </source>
</reference>
<dbReference type="SUPFAM" id="SSF46894">
    <property type="entry name" value="C-terminal effector domain of the bipartite response regulators"/>
    <property type="match status" value="1"/>
</dbReference>
<reference evidence="7" key="2">
    <citation type="journal article" date="2021" name="PeerJ">
        <title>Extensive microbial diversity within the chicken gut microbiome revealed by metagenomics and culture.</title>
        <authorList>
            <person name="Gilroy R."/>
            <person name="Ravi A."/>
            <person name="Getino M."/>
            <person name="Pursley I."/>
            <person name="Horton D.L."/>
            <person name="Alikhan N.F."/>
            <person name="Baker D."/>
            <person name="Gharbi K."/>
            <person name="Hall N."/>
            <person name="Watson M."/>
            <person name="Adriaenssens E.M."/>
            <person name="Foster-Nyarko E."/>
            <person name="Jarju S."/>
            <person name="Secka A."/>
            <person name="Antonio M."/>
            <person name="Oren A."/>
            <person name="Chaudhuri R.R."/>
            <person name="La Ragione R."/>
            <person name="Hildebrand F."/>
            <person name="Pallen M.J."/>
        </authorList>
    </citation>
    <scope>NUCLEOTIDE SEQUENCE</scope>
    <source>
        <strain evidence="7">ChiSxjej2B14-6234</strain>
    </source>
</reference>
<evidence type="ECO:0000256" key="3">
    <source>
        <dbReference type="ARBA" id="ARBA00024867"/>
    </source>
</evidence>
<dbReference type="GO" id="GO:0003700">
    <property type="term" value="F:DNA-binding transcription factor activity"/>
    <property type="evidence" value="ECO:0007669"/>
    <property type="project" value="InterPro"/>
</dbReference>
<dbReference type="GO" id="GO:0000160">
    <property type="term" value="P:phosphorelay signal transduction system"/>
    <property type="evidence" value="ECO:0007669"/>
    <property type="project" value="InterPro"/>
</dbReference>
<dbReference type="SUPFAM" id="SSF52172">
    <property type="entry name" value="CheY-like"/>
    <property type="match status" value="1"/>
</dbReference>
<evidence type="ECO:0000256" key="2">
    <source>
        <dbReference type="ARBA" id="ARBA00023125"/>
    </source>
</evidence>
<feature type="domain" description="Response regulatory" evidence="6">
    <location>
        <begin position="1"/>
        <end position="109"/>
    </location>
</feature>
<dbReference type="GO" id="GO:0005737">
    <property type="term" value="C:cytoplasm"/>
    <property type="evidence" value="ECO:0007669"/>
    <property type="project" value="InterPro"/>
</dbReference>
<comment type="caution">
    <text evidence="7">The sequence shown here is derived from an EMBL/GenBank/DDBJ whole genome shotgun (WGS) entry which is preliminary data.</text>
</comment>
<dbReference type="InterPro" id="IPR014879">
    <property type="entry name" value="Spo0A_C"/>
</dbReference>
<evidence type="ECO:0000256" key="5">
    <source>
        <dbReference type="SAM" id="MobiDB-lite"/>
    </source>
</evidence>
<dbReference type="GO" id="GO:0003677">
    <property type="term" value="F:DNA binding"/>
    <property type="evidence" value="ECO:0007669"/>
    <property type="project" value="UniProtKB-KW"/>
</dbReference>
<dbReference type="GO" id="GO:0005509">
    <property type="term" value="F:calcium ion binding"/>
    <property type="evidence" value="ECO:0007669"/>
    <property type="project" value="InterPro"/>
</dbReference>
<dbReference type="InterPro" id="IPR036388">
    <property type="entry name" value="WH-like_DNA-bd_sf"/>
</dbReference>
<gene>
    <name evidence="7" type="ORF">IAB73_09810</name>
</gene>
<evidence type="ECO:0000313" key="7">
    <source>
        <dbReference type="EMBL" id="HIQ72484.1"/>
    </source>
</evidence>
<dbReference type="InterPro" id="IPR011006">
    <property type="entry name" value="CheY-like_superfamily"/>
</dbReference>
<comment type="function">
    <text evidence="3">May play the central regulatory role in sporulation. It may be an element of the effector pathway responsible for the activation of sporulation genes in response to nutritional stress. Spo0A may act in concert with spo0H (a sigma factor) to control the expression of some genes that are critical to the sporulation process.</text>
</comment>
<evidence type="ECO:0000313" key="8">
    <source>
        <dbReference type="Proteomes" id="UP000886887"/>
    </source>
</evidence>
<dbReference type="EMBL" id="DVFJ01000036">
    <property type="protein sequence ID" value="HIQ72484.1"/>
    <property type="molecule type" value="Genomic_DNA"/>
</dbReference>
<protein>
    <recommendedName>
        <fullName evidence="1">Stage 0 sporulation protein A homolog</fullName>
    </recommendedName>
</protein>
<evidence type="ECO:0000256" key="1">
    <source>
        <dbReference type="ARBA" id="ARBA00018672"/>
    </source>
</evidence>
<organism evidence="7 8">
    <name type="scientific">Candidatus Onthenecus intestinigallinarum</name>
    <dbReference type="NCBI Taxonomy" id="2840875"/>
    <lineage>
        <taxon>Bacteria</taxon>
        <taxon>Bacillati</taxon>
        <taxon>Bacillota</taxon>
        <taxon>Clostridia</taxon>
        <taxon>Eubacteriales</taxon>
        <taxon>Candidatus Onthenecus</taxon>
    </lineage>
</organism>
<feature type="region of interest" description="Disordered" evidence="5">
    <location>
        <begin position="239"/>
        <end position="260"/>
    </location>
</feature>
<proteinExistence type="predicted"/>
<accession>A0A9D1CSF3</accession>
<dbReference type="Pfam" id="PF08769">
    <property type="entry name" value="Spo0A_C"/>
    <property type="match status" value="1"/>
</dbReference>
<evidence type="ECO:0000256" key="4">
    <source>
        <dbReference type="PROSITE-ProRule" id="PRU00169"/>
    </source>
</evidence>
<dbReference type="Gene3D" id="1.10.10.10">
    <property type="entry name" value="Winged helix-like DNA-binding domain superfamily/Winged helix DNA-binding domain"/>
    <property type="match status" value="1"/>
</dbReference>
<name>A0A9D1CSF3_9FIRM</name>
<dbReference type="GO" id="GO:0042173">
    <property type="term" value="P:regulation of sporulation resulting in formation of a cellular spore"/>
    <property type="evidence" value="ECO:0007669"/>
    <property type="project" value="InterPro"/>
</dbReference>
<dbReference type="PROSITE" id="PS50110">
    <property type="entry name" value="RESPONSE_REGULATORY"/>
    <property type="match status" value="1"/>
</dbReference>
<dbReference type="Proteomes" id="UP000886887">
    <property type="component" value="Unassembled WGS sequence"/>
</dbReference>
<keyword evidence="4" id="KW-0597">Phosphoprotein</keyword>
<keyword evidence="2" id="KW-0238">DNA-binding</keyword>
<sequence>MSDDVCDALLADGRWEILDVVSDGSDALRVTGERLPDAVLMDVYLPGLDCQAYLERLAAGAVSRLPFVAAMTCAGLMEHARARLAQRADLLFDKQALEDGLGAFARMLTEQSVSRIACDSLRRRQIIAGNMLDLVGMSHTLRGFGYLTLCAALMSADPVLTKDLQHGVYRIVAQMRSTKPNLVERSIRHAIERALDGAKPGVIYSMFGNTMDANRGKPTNSETIAVLAEAIRRELKDEAHGAAQPGLRMDAVPARDASER</sequence>
<dbReference type="InterPro" id="IPR016032">
    <property type="entry name" value="Sig_transdc_resp-reg_C-effctor"/>
</dbReference>
<dbReference type="AlphaFoldDB" id="A0A9D1CSF3"/>
<evidence type="ECO:0000259" key="6">
    <source>
        <dbReference type="PROSITE" id="PS50110"/>
    </source>
</evidence>
<dbReference type="InterPro" id="IPR001789">
    <property type="entry name" value="Sig_transdc_resp-reg_receiver"/>
</dbReference>
<feature type="modified residue" description="4-aspartylphosphate" evidence="4">
    <location>
        <position position="42"/>
    </location>
</feature>